<dbReference type="PANTHER" id="PTHR31066:SF57">
    <property type="entry name" value="PROTEIN PAL OF QUIRKY"/>
    <property type="match status" value="1"/>
</dbReference>
<dbReference type="SUPFAM" id="SSF54277">
    <property type="entry name" value="CAD &amp; PB1 domains"/>
    <property type="match status" value="1"/>
</dbReference>
<dbReference type="Proteomes" id="UP001642260">
    <property type="component" value="Unassembled WGS sequence"/>
</dbReference>
<feature type="domain" description="PB1" evidence="2">
    <location>
        <begin position="35"/>
        <end position="136"/>
    </location>
</feature>
<name>A0ABC8L0J6_ERUVS</name>
<dbReference type="PANTHER" id="PTHR31066">
    <property type="entry name" value="OS05G0427100 PROTEIN-RELATED"/>
    <property type="match status" value="1"/>
</dbReference>
<proteinExistence type="predicted"/>
<evidence type="ECO:0000259" key="2">
    <source>
        <dbReference type="SMART" id="SM00666"/>
    </source>
</evidence>
<evidence type="ECO:0000256" key="1">
    <source>
        <dbReference type="SAM" id="MobiDB-lite"/>
    </source>
</evidence>
<sequence>MTTVYSTPATVTEGAKVATSKWNNNNNNNNKTNGNLRVVCRYGGSIVSQRYVGGDTRIVALPPSAETSFASLVSHLAVKLGMCHGIKVKYQLPDQELDSLISVETDEDVHIMMEEHGYLTCDASSAPKTRVRLFLFPSKPELRKLEADIDWLGVGGESKVEVAKPVLQHPKTETWFVDALKGAKMMQAGRNNGGSGDGNGGICGQDSMMIETNSAFGSSSSSVSSGNLPPVKSAGEDSTLTSQVKFVPVESVTRDNTAVTQVSPHELPTRPHVLEVNKPVPVPVYPPFLNTAQQQYTHVVYTGQPPHITGTSPMTLPPTTYHHTNHSHYQLPPQPYPIYYTPVDQYNSRHVHQAPPLKHVNVLNTHQVDSPMVSLAPQMSSHVYPPPKPVDSSVQTSSEATLRDDLIYNIDLDDDVACAQIYKTQPPAPILPPQLQTMMLTEALGKLRIHNG</sequence>
<dbReference type="AlphaFoldDB" id="A0ABC8L0J6"/>
<reference evidence="3 4" key="1">
    <citation type="submission" date="2022-03" db="EMBL/GenBank/DDBJ databases">
        <authorList>
            <person name="Macdonald S."/>
            <person name="Ahmed S."/>
            <person name="Newling K."/>
        </authorList>
    </citation>
    <scope>NUCLEOTIDE SEQUENCE [LARGE SCALE GENOMIC DNA]</scope>
</reference>
<keyword evidence="4" id="KW-1185">Reference proteome</keyword>
<gene>
    <name evidence="3" type="ORF">ERUC_LOCUS30234</name>
</gene>
<accession>A0ABC8L0J6</accession>
<feature type="region of interest" description="Disordered" evidence="1">
    <location>
        <begin position="215"/>
        <end position="239"/>
    </location>
</feature>
<dbReference type="InterPro" id="IPR053198">
    <property type="entry name" value="Gynoecium_Dev_Regulator"/>
</dbReference>
<protein>
    <recommendedName>
        <fullName evidence="2">PB1 domain-containing protein</fullName>
    </recommendedName>
</protein>
<dbReference type="SMART" id="SM00666">
    <property type="entry name" value="PB1"/>
    <property type="match status" value="1"/>
</dbReference>
<comment type="caution">
    <text evidence="3">The sequence shown here is derived from an EMBL/GenBank/DDBJ whole genome shotgun (WGS) entry which is preliminary data.</text>
</comment>
<dbReference type="InterPro" id="IPR000270">
    <property type="entry name" value="PB1_dom"/>
</dbReference>
<evidence type="ECO:0000313" key="3">
    <source>
        <dbReference type="EMBL" id="CAH8364684.1"/>
    </source>
</evidence>
<organism evidence="3 4">
    <name type="scientific">Eruca vesicaria subsp. sativa</name>
    <name type="common">Garden rocket</name>
    <name type="synonym">Eruca sativa</name>
    <dbReference type="NCBI Taxonomy" id="29727"/>
    <lineage>
        <taxon>Eukaryota</taxon>
        <taxon>Viridiplantae</taxon>
        <taxon>Streptophyta</taxon>
        <taxon>Embryophyta</taxon>
        <taxon>Tracheophyta</taxon>
        <taxon>Spermatophyta</taxon>
        <taxon>Magnoliopsida</taxon>
        <taxon>eudicotyledons</taxon>
        <taxon>Gunneridae</taxon>
        <taxon>Pentapetalae</taxon>
        <taxon>rosids</taxon>
        <taxon>malvids</taxon>
        <taxon>Brassicales</taxon>
        <taxon>Brassicaceae</taxon>
        <taxon>Brassiceae</taxon>
        <taxon>Eruca</taxon>
    </lineage>
</organism>
<dbReference type="EMBL" id="CAKOAT010387377">
    <property type="protein sequence ID" value="CAH8364684.1"/>
    <property type="molecule type" value="Genomic_DNA"/>
</dbReference>
<dbReference type="Pfam" id="PF00564">
    <property type="entry name" value="PB1"/>
    <property type="match status" value="1"/>
</dbReference>
<evidence type="ECO:0000313" key="4">
    <source>
        <dbReference type="Proteomes" id="UP001642260"/>
    </source>
</evidence>
<dbReference type="CDD" id="cd06410">
    <property type="entry name" value="PB1_UP2"/>
    <property type="match status" value="1"/>
</dbReference>